<sequence>AADTEISNIHNETFLKPSSFLQPLRKNMPIRGNRSKSSSPATLTLLASQT</sequence>
<evidence type="ECO:0000313" key="3">
    <source>
        <dbReference type="Proteomes" id="UP000663873"/>
    </source>
</evidence>
<name>A0A821VQD4_9BILA</name>
<feature type="compositionally biased region" description="Low complexity" evidence="1">
    <location>
        <begin position="35"/>
        <end position="50"/>
    </location>
</feature>
<proteinExistence type="predicted"/>
<feature type="non-terminal residue" evidence="2">
    <location>
        <position position="1"/>
    </location>
</feature>
<accession>A0A821VQD4</accession>
<dbReference type="AlphaFoldDB" id="A0A821VQD4"/>
<dbReference type="Proteomes" id="UP000663873">
    <property type="component" value="Unassembled WGS sequence"/>
</dbReference>
<gene>
    <name evidence="2" type="ORF">UJA718_LOCUS46032</name>
</gene>
<dbReference type="EMBL" id="CAJOBP010080284">
    <property type="protein sequence ID" value="CAF4912540.1"/>
    <property type="molecule type" value="Genomic_DNA"/>
</dbReference>
<organism evidence="2 3">
    <name type="scientific">Rotaria socialis</name>
    <dbReference type="NCBI Taxonomy" id="392032"/>
    <lineage>
        <taxon>Eukaryota</taxon>
        <taxon>Metazoa</taxon>
        <taxon>Spiralia</taxon>
        <taxon>Gnathifera</taxon>
        <taxon>Rotifera</taxon>
        <taxon>Eurotatoria</taxon>
        <taxon>Bdelloidea</taxon>
        <taxon>Philodinida</taxon>
        <taxon>Philodinidae</taxon>
        <taxon>Rotaria</taxon>
    </lineage>
</organism>
<reference evidence="2" key="1">
    <citation type="submission" date="2021-02" db="EMBL/GenBank/DDBJ databases">
        <authorList>
            <person name="Nowell W R."/>
        </authorList>
    </citation>
    <scope>NUCLEOTIDE SEQUENCE</scope>
</reference>
<evidence type="ECO:0000256" key="1">
    <source>
        <dbReference type="SAM" id="MobiDB-lite"/>
    </source>
</evidence>
<keyword evidence="3" id="KW-1185">Reference proteome</keyword>
<protein>
    <submittedName>
        <fullName evidence="2">Uncharacterized protein</fullName>
    </submittedName>
</protein>
<evidence type="ECO:0000313" key="2">
    <source>
        <dbReference type="EMBL" id="CAF4912540.1"/>
    </source>
</evidence>
<comment type="caution">
    <text evidence="2">The sequence shown here is derived from an EMBL/GenBank/DDBJ whole genome shotgun (WGS) entry which is preliminary data.</text>
</comment>
<feature type="region of interest" description="Disordered" evidence="1">
    <location>
        <begin position="28"/>
        <end position="50"/>
    </location>
</feature>